<dbReference type="SUPFAM" id="SSF54862">
    <property type="entry name" value="4Fe-4S ferredoxins"/>
    <property type="match status" value="1"/>
</dbReference>
<feature type="domain" description="4Fe-4S ferredoxin-type" evidence="8">
    <location>
        <begin position="241"/>
        <end position="271"/>
    </location>
</feature>
<dbReference type="Proteomes" id="UP000184404">
    <property type="component" value="Unassembled WGS sequence"/>
</dbReference>
<dbReference type="InterPro" id="IPR051684">
    <property type="entry name" value="Electron_Trans/Redox"/>
</dbReference>
<dbReference type="InterPro" id="IPR017896">
    <property type="entry name" value="4Fe4S_Fe-S-bd"/>
</dbReference>
<name>A0A1M4UKA8_9FIRM</name>
<feature type="transmembrane region" description="Helical" evidence="7">
    <location>
        <begin position="174"/>
        <end position="197"/>
    </location>
</feature>
<sequence length="281" mass="30855">MAKRTIAQFFSTLLYNPYLSNLTGGRISREWTKNICVPGLNCYSCPAAAAACPLGSLQSFFSGAVPKFPAYVLGTMLLFGLLLGRVICGWACPFGFLQELLHKLPGPKLKKSKLTQKLSRLKYLWAVVFVLILPFAFFFMTGIGVPAFCKFICPAGTLEGAVPLLSFNPMLRSAAGWLTVWKFSLLAVFLILMIFIYRPFCRWFCPLGAFYGLLNKYALLGITVNASSCIHCGKCAAVCKMDTKIAGDHECISCGSCISSCPTQAIQFHRLSNKNNESSKT</sequence>
<dbReference type="InterPro" id="IPR017900">
    <property type="entry name" value="4Fe4S_Fe_S_CS"/>
</dbReference>
<keyword evidence="10" id="KW-1185">Reference proteome</keyword>
<evidence type="ECO:0000313" key="9">
    <source>
        <dbReference type="EMBL" id="SHE57095.1"/>
    </source>
</evidence>
<dbReference type="PANTHER" id="PTHR30176:SF3">
    <property type="entry name" value="FERREDOXIN-TYPE PROTEIN NAPH"/>
    <property type="match status" value="1"/>
</dbReference>
<dbReference type="PANTHER" id="PTHR30176">
    <property type="entry name" value="FERREDOXIN-TYPE PROTEIN NAPH"/>
    <property type="match status" value="1"/>
</dbReference>
<dbReference type="Pfam" id="PF12801">
    <property type="entry name" value="Fer4_5"/>
    <property type="match status" value="3"/>
</dbReference>
<evidence type="ECO:0000313" key="10">
    <source>
        <dbReference type="Proteomes" id="UP000184404"/>
    </source>
</evidence>
<dbReference type="PROSITE" id="PS51379">
    <property type="entry name" value="4FE4S_FER_2"/>
    <property type="match status" value="2"/>
</dbReference>
<evidence type="ECO:0000259" key="8">
    <source>
        <dbReference type="PROSITE" id="PS51379"/>
    </source>
</evidence>
<proteinExistence type="predicted"/>
<keyword evidence="7" id="KW-0472">Membrane</keyword>
<protein>
    <submittedName>
        <fullName evidence="9">4Fe-4S binding domain-containing protein</fullName>
    </submittedName>
</protein>
<organism evidence="9 10">
    <name type="scientific">Schwartzia succinivorans DSM 10502</name>
    <dbReference type="NCBI Taxonomy" id="1123243"/>
    <lineage>
        <taxon>Bacteria</taxon>
        <taxon>Bacillati</taxon>
        <taxon>Bacillota</taxon>
        <taxon>Negativicutes</taxon>
        <taxon>Selenomonadales</taxon>
        <taxon>Selenomonadaceae</taxon>
        <taxon>Schwartzia</taxon>
    </lineage>
</organism>
<feature type="transmembrane region" description="Helical" evidence="7">
    <location>
        <begin position="76"/>
        <end position="102"/>
    </location>
</feature>
<evidence type="ECO:0000256" key="7">
    <source>
        <dbReference type="SAM" id="Phobius"/>
    </source>
</evidence>
<evidence type="ECO:0000256" key="1">
    <source>
        <dbReference type="ARBA" id="ARBA00022448"/>
    </source>
</evidence>
<evidence type="ECO:0000256" key="4">
    <source>
        <dbReference type="ARBA" id="ARBA00022982"/>
    </source>
</evidence>
<dbReference type="PROSITE" id="PS00198">
    <property type="entry name" value="4FE4S_FER_1"/>
    <property type="match status" value="1"/>
</dbReference>
<dbReference type="Pfam" id="PF00037">
    <property type="entry name" value="Fer4"/>
    <property type="match status" value="1"/>
</dbReference>
<evidence type="ECO:0000256" key="2">
    <source>
        <dbReference type="ARBA" id="ARBA00022485"/>
    </source>
</evidence>
<keyword evidence="3" id="KW-0479">Metal-binding</keyword>
<keyword evidence="2" id="KW-0004">4Fe-4S</keyword>
<gene>
    <name evidence="9" type="ORF">SAMN02745190_00692</name>
</gene>
<keyword evidence="1" id="KW-0813">Transport</keyword>
<dbReference type="EMBL" id="FQUG01000003">
    <property type="protein sequence ID" value="SHE57095.1"/>
    <property type="molecule type" value="Genomic_DNA"/>
</dbReference>
<dbReference type="Gene3D" id="3.30.70.20">
    <property type="match status" value="2"/>
</dbReference>
<evidence type="ECO:0000256" key="6">
    <source>
        <dbReference type="ARBA" id="ARBA00023014"/>
    </source>
</evidence>
<accession>A0A1M4UKA8</accession>
<dbReference type="GO" id="GO:0046872">
    <property type="term" value="F:metal ion binding"/>
    <property type="evidence" value="ECO:0007669"/>
    <property type="project" value="UniProtKB-KW"/>
</dbReference>
<reference evidence="9 10" key="1">
    <citation type="submission" date="2016-11" db="EMBL/GenBank/DDBJ databases">
        <authorList>
            <person name="Jaros S."/>
            <person name="Januszkiewicz K."/>
            <person name="Wedrychowicz H."/>
        </authorList>
    </citation>
    <scope>NUCLEOTIDE SEQUENCE [LARGE SCALE GENOMIC DNA]</scope>
    <source>
        <strain evidence="9 10">DSM 10502</strain>
    </source>
</reference>
<dbReference type="GO" id="GO:0005886">
    <property type="term" value="C:plasma membrane"/>
    <property type="evidence" value="ECO:0007669"/>
    <property type="project" value="TreeGrafter"/>
</dbReference>
<dbReference type="STRING" id="1123243.SAMN02745190_00692"/>
<dbReference type="AlphaFoldDB" id="A0A1M4UKA8"/>
<keyword evidence="7" id="KW-1133">Transmembrane helix</keyword>
<evidence type="ECO:0000256" key="3">
    <source>
        <dbReference type="ARBA" id="ARBA00022723"/>
    </source>
</evidence>
<dbReference type="GO" id="GO:0051539">
    <property type="term" value="F:4 iron, 4 sulfur cluster binding"/>
    <property type="evidence" value="ECO:0007669"/>
    <property type="project" value="UniProtKB-KW"/>
</dbReference>
<feature type="transmembrane region" description="Helical" evidence="7">
    <location>
        <begin position="123"/>
        <end position="148"/>
    </location>
</feature>
<keyword evidence="6" id="KW-0411">Iron-sulfur</keyword>
<feature type="domain" description="4Fe-4S ferredoxin-type" evidence="8">
    <location>
        <begin position="220"/>
        <end position="239"/>
    </location>
</feature>
<keyword evidence="7" id="KW-0812">Transmembrane</keyword>
<keyword evidence="5" id="KW-0408">Iron</keyword>
<keyword evidence="4" id="KW-0249">Electron transport</keyword>
<evidence type="ECO:0000256" key="5">
    <source>
        <dbReference type="ARBA" id="ARBA00023004"/>
    </source>
</evidence>
<dbReference type="RefSeq" id="WP_072934801.1">
    <property type="nucleotide sequence ID" value="NZ_FQUG01000003.1"/>
</dbReference>